<feature type="compositionally biased region" description="Basic and acidic residues" evidence="1">
    <location>
        <begin position="107"/>
        <end position="120"/>
    </location>
</feature>
<protein>
    <submittedName>
        <fullName evidence="2">Uncharacterized protein</fullName>
    </submittedName>
</protein>
<name>A0A1L3FL69_BRAJP</name>
<feature type="region of interest" description="Disordered" evidence="1">
    <location>
        <begin position="107"/>
        <end position="145"/>
    </location>
</feature>
<evidence type="ECO:0000256" key="1">
    <source>
        <dbReference type="SAM" id="MobiDB-lite"/>
    </source>
</evidence>
<feature type="compositionally biased region" description="Basic and acidic residues" evidence="1">
    <location>
        <begin position="132"/>
        <end position="145"/>
    </location>
</feature>
<sequence>MPRGTIGRTAKRSVRSFGNLIYAEGSLFIASIPTFKSTLVNRRDWPECAETSNERALHMSNSQQHRARATASGELVKDSASAEESCKFNTWRAGFVFLTDHRRNNEIGRNKLPLKKDAPGDARSSATALSRWENEGGSVRDELPP</sequence>
<evidence type="ECO:0000313" key="2">
    <source>
        <dbReference type="EMBL" id="APG14073.1"/>
    </source>
</evidence>
<gene>
    <name evidence="2" type="ORF">BKD09_37540</name>
</gene>
<evidence type="ECO:0000313" key="3">
    <source>
        <dbReference type="Proteomes" id="UP000181962"/>
    </source>
</evidence>
<organism evidence="2 3">
    <name type="scientific">Bradyrhizobium japonicum</name>
    <dbReference type="NCBI Taxonomy" id="375"/>
    <lineage>
        <taxon>Bacteria</taxon>
        <taxon>Pseudomonadati</taxon>
        <taxon>Pseudomonadota</taxon>
        <taxon>Alphaproteobacteria</taxon>
        <taxon>Hyphomicrobiales</taxon>
        <taxon>Nitrobacteraceae</taxon>
        <taxon>Bradyrhizobium</taxon>
    </lineage>
</organism>
<dbReference type="EMBL" id="CP017637">
    <property type="protein sequence ID" value="APG14073.1"/>
    <property type="molecule type" value="Genomic_DNA"/>
</dbReference>
<accession>A0A1L3FL69</accession>
<dbReference type="AlphaFoldDB" id="A0A1L3FL69"/>
<reference evidence="2 3" key="1">
    <citation type="submission" date="2016-11" db="EMBL/GenBank/DDBJ databases">
        <title>Complete Genome Sequence of Bradyrhizobium sp. strain J5, an isolated from soybean nodule in Hokkaido.</title>
        <authorList>
            <person name="Kanehara K."/>
        </authorList>
    </citation>
    <scope>NUCLEOTIDE SEQUENCE [LARGE SCALE GENOMIC DNA]</scope>
    <source>
        <strain evidence="2 3">J5</strain>
    </source>
</reference>
<proteinExistence type="predicted"/>
<dbReference type="Proteomes" id="UP000181962">
    <property type="component" value="Chromosome"/>
</dbReference>